<evidence type="ECO:0000256" key="1">
    <source>
        <dbReference type="ARBA" id="ARBA00004651"/>
    </source>
</evidence>
<feature type="transmembrane region" description="Helical" evidence="6">
    <location>
        <begin position="12"/>
        <end position="36"/>
    </location>
</feature>
<proteinExistence type="predicted"/>
<dbReference type="Pfam" id="PF03772">
    <property type="entry name" value="Competence"/>
    <property type="match status" value="1"/>
</dbReference>
<dbReference type="Proteomes" id="UP000594681">
    <property type="component" value="Chromosome"/>
</dbReference>
<keyword evidence="2" id="KW-1003">Cell membrane</keyword>
<evidence type="ECO:0000259" key="7">
    <source>
        <dbReference type="Pfam" id="PF03772"/>
    </source>
</evidence>
<keyword evidence="4 6" id="KW-1133">Transmembrane helix</keyword>
<dbReference type="NCBIfam" id="TIGR00360">
    <property type="entry name" value="ComEC_N-term"/>
    <property type="match status" value="1"/>
</dbReference>
<evidence type="ECO:0000256" key="3">
    <source>
        <dbReference type="ARBA" id="ARBA00022692"/>
    </source>
</evidence>
<keyword evidence="3 6" id="KW-0812">Transmembrane</keyword>
<keyword evidence="5 6" id="KW-0472">Membrane</keyword>
<accession>A0A7T0P9D4</accession>
<evidence type="ECO:0000256" key="2">
    <source>
        <dbReference type="ARBA" id="ARBA00022475"/>
    </source>
</evidence>
<feature type="transmembrane region" description="Helical" evidence="6">
    <location>
        <begin position="280"/>
        <end position="303"/>
    </location>
</feature>
<evidence type="ECO:0000256" key="6">
    <source>
        <dbReference type="SAM" id="Phobius"/>
    </source>
</evidence>
<keyword evidence="9" id="KW-1185">Reference proteome</keyword>
<comment type="subcellular location">
    <subcellularLocation>
        <location evidence="1">Cell membrane</location>
        <topology evidence="1">Multi-pass membrane protein</topology>
    </subcellularLocation>
</comment>
<dbReference type="PANTHER" id="PTHR30619:SF7">
    <property type="entry name" value="BETA-LACTAMASE DOMAIN PROTEIN"/>
    <property type="match status" value="1"/>
</dbReference>
<dbReference type="RefSeq" id="WP_165009457.1">
    <property type="nucleotide sequence ID" value="NZ_CP064954.1"/>
</dbReference>
<evidence type="ECO:0000313" key="9">
    <source>
        <dbReference type="Proteomes" id="UP000594681"/>
    </source>
</evidence>
<name>A0A7T0P9D4_9CORY</name>
<evidence type="ECO:0000313" key="8">
    <source>
        <dbReference type="EMBL" id="QPK78643.1"/>
    </source>
</evidence>
<feature type="transmembrane region" description="Helical" evidence="6">
    <location>
        <begin position="183"/>
        <end position="204"/>
    </location>
</feature>
<feature type="transmembrane region" description="Helical" evidence="6">
    <location>
        <begin position="315"/>
        <end position="348"/>
    </location>
</feature>
<evidence type="ECO:0000256" key="5">
    <source>
        <dbReference type="ARBA" id="ARBA00023136"/>
    </source>
</evidence>
<dbReference type="AlphaFoldDB" id="A0A7T0P9D4"/>
<dbReference type="PANTHER" id="PTHR30619">
    <property type="entry name" value="DNA INTERNALIZATION/COMPETENCE PROTEIN COMEC/REC2"/>
    <property type="match status" value="1"/>
</dbReference>
<gene>
    <name evidence="8" type="ORF">G7Y31_08815</name>
</gene>
<feature type="transmembrane region" description="Helical" evidence="6">
    <location>
        <begin position="355"/>
        <end position="379"/>
    </location>
</feature>
<evidence type="ECO:0000256" key="4">
    <source>
        <dbReference type="ARBA" id="ARBA00022989"/>
    </source>
</evidence>
<protein>
    <submittedName>
        <fullName evidence="8">ComEC/Rec2 family competence protein</fullName>
    </submittedName>
</protein>
<sequence length="419" mass="43695">MSELRLTPAALLVWVVLLSVAVEVPLIGVLCICFAAACAQGLRHPGQALLLFALGSCALVLGSVRADQDPGLSYTGTVIAEPTATKSGGWYVQVSVPGVSAPQAVFPRELEQVVRGSTVRVDGNTVESMAPPRGFSHTIAAHFRRNVEARTGPESHGLLPAMVLGDTAGQSEEERRVYIATGLSHLSVVSGANISLVTSTAFMLLRWAGCSPRWQVAGAVAVLLGFVALVGLGPSVLRAGMTGLVSLAAVAGSTRMQPAHALSLGVIALLLWRSDLAAQFGFALSVAATAGIVGCYPFIYSALARLGWPDVLTRAVAVAIAADVMTMPIVALMTGEVSLISVLANVLVEPATAPIRVLGVAAIAIPQLLYVLEPCAWWIYHVAYGAAALPVTTVRASPQAVLVGYGWVMVALYYLRTRV</sequence>
<reference evidence="8 9" key="1">
    <citation type="submission" date="2020-11" db="EMBL/GenBank/DDBJ databases">
        <title>Corynebacterium sp. ZJ-599.</title>
        <authorList>
            <person name="Zhou J."/>
        </authorList>
    </citation>
    <scope>NUCLEOTIDE SEQUENCE [LARGE SCALE GENOMIC DNA]</scope>
    <source>
        <strain evidence="8 9">ZJ-599</strain>
    </source>
</reference>
<dbReference type="InterPro" id="IPR004477">
    <property type="entry name" value="ComEC_N"/>
</dbReference>
<feature type="transmembrane region" description="Helical" evidence="6">
    <location>
        <begin position="216"/>
        <end position="237"/>
    </location>
</feature>
<feature type="transmembrane region" description="Helical" evidence="6">
    <location>
        <begin position="399"/>
        <end position="415"/>
    </location>
</feature>
<dbReference type="EMBL" id="CP064954">
    <property type="protein sequence ID" value="QPK78643.1"/>
    <property type="molecule type" value="Genomic_DNA"/>
</dbReference>
<dbReference type="KEGG" id="cliz:G7Y31_08815"/>
<dbReference type="InterPro" id="IPR052159">
    <property type="entry name" value="Competence_DNA_uptake"/>
</dbReference>
<feature type="domain" description="ComEC/Rec2-related protein" evidence="7">
    <location>
        <begin position="162"/>
        <end position="416"/>
    </location>
</feature>
<dbReference type="GO" id="GO:0005886">
    <property type="term" value="C:plasma membrane"/>
    <property type="evidence" value="ECO:0007669"/>
    <property type="project" value="UniProtKB-SubCell"/>
</dbReference>
<organism evidence="8 9">
    <name type="scientific">Corynebacterium lizhenjunii</name>
    <dbReference type="NCBI Taxonomy" id="2709394"/>
    <lineage>
        <taxon>Bacteria</taxon>
        <taxon>Bacillati</taxon>
        <taxon>Actinomycetota</taxon>
        <taxon>Actinomycetes</taxon>
        <taxon>Mycobacteriales</taxon>
        <taxon>Corynebacteriaceae</taxon>
        <taxon>Corynebacterium</taxon>
    </lineage>
</organism>